<dbReference type="AlphaFoldDB" id="A0A1G9MH46"/>
<gene>
    <name evidence="2" type="ORF">SAMN04515677_103204</name>
</gene>
<dbReference type="RefSeq" id="WP_092724904.1">
    <property type="nucleotide sequence ID" value="NZ_FNGW01000003.1"/>
</dbReference>
<organism evidence="2 3">
    <name type="scientific">Romboutsia lituseburensis DSM 797</name>
    <dbReference type="NCBI Taxonomy" id="1121325"/>
    <lineage>
        <taxon>Bacteria</taxon>
        <taxon>Bacillati</taxon>
        <taxon>Bacillota</taxon>
        <taxon>Clostridia</taxon>
        <taxon>Peptostreptococcales</taxon>
        <taxon>Peptostreptococcaceae</taxon>
        <taxon>Romboutsia</taxon>
    </lineage>
</organism>
<name>A0A1G9MH46_9FIRM</name>
<dbReference type="EMBL" id="FNGW01000003">
    <property type="protein sequence ID" value="SDL72995.1"/>
    <property type="molecule type" value="Genomic_DNA"/>
</dbReference>
<feature type="domain" description="CGGC" evidence="1">
    <location>
        <begin position="2"/>
        <end position="106"/>
    </location>
</feature>
<sequence length="110" mass="12732">MKIAIMSCRKLMGMCSGSGCFEAYNNLDDAFDIYKEKPELASFFYCIGCKDTLVEGEDWEHKMKQLQNKNVKNIHLALCTKIECDNYKKHENILKKYGFNIVHGSHKSKK</sequence>
<dbReference type="SMART" id="SM01078">
    <property type="entry name" value="CGGC"/>
    <property type="match status" value="1"/>
</dbReference>
<accession>A0A1G9MH46</accession>
<evidence type="ECO:0000313" key="3">
    <source>
        <dbReference type="Proteomes" id="UP000199068"/>
    </source>
</evidence>
<evidence type="ECO:0000259" key="1">
    <source>
        <dbReference type="SMART" id="SM01078"/>
    </source>
</evidence>
<dbReference type="Proteomes" id="UP000199068">
    <property type="component" value="Unassembled WGS sequence"/>
</dbReference>
<dbReference type="Pfam" id="PF08821">
    <property type="entry name" value="CGGC"/>
    <property type="match status" value="1"/>
</dbReference>
<protein>
    <submittedName>
        <fullName evidence="2">Predicted metal-binding protein</fullName>
    </submittedName>
</protein>
<keyword evidence="3" id="KW-1185">Reference proteome</keyword>
<dbReference type="STRING" id="1121325.SAMN04515677_103204"/>
<evidence type="ECO:0000313" key="2">
    <source>
        <dbReference type="EMBL" id="SDL72995.1"/>
    </source>
</evidence>
<dbReference type="InterPro" id="IPR014925">
    <property type="entry name" value="CGGC_dom"/>
</dbReference>
<reference evidence="2 3" key="1">
    <citation type="submission" date="2016-10" db="EMBL/GenBank/DDBJ databases">
        <authorList>
            <person name="de Groot N.N."/>
        </authorList>
    </citation>
    <scope>NUCLEOTIDE SEQUENCE [LARGE SCALE GENOMIC DNA]</scope>
    <source>
        <strain evidence="2 3">DSM 797</strain>
    </source>
</reference>
<proteinExistence type="predicted"/>